<reference evidence="2" key="1">
    <citation type="submission" date="2022-08" db="EMBL/GenBank/DDBJ databases">
        <title>Novel Bdellovibrio Species Isolated from Svalbard: Designation Bdellovibrio svalbardensis.</title>
        <authorList>
            <person name="Mitchell R.J."/>
            <person name="Choi S.Y."/>
        </authorList>
    </citation>
    <scope>NUCLEOTIDE SEQUENCE</scope>
    <source>
        <strain evidence="2">PAP01</strain>
    </source>
</reference>
<feature type="signal peptide" evidence="1">
    <location>
        <begin position="1"/>
        <end position="25"/>
    </location>
</feature>
<organism evidence="2 3">
    <name type="scientific">Bdellovibrio svalbardensis</name>
    <dbReference type="NCBI Taxonomy" id="2972972"/>
    <lineage>
        <taxon>Bacteria</taxon>
        <taxon>Pseudomonadati</taxon>
        <taxon>Bdellovibrionota</taxon>
        <taxon>Bdellovibrionia</taxon>
        <taxon>Bdellovibrionales</taxon>
        <taxon>Pseudobdellovibrionaceae</taxon>
        <taxon>Bdellovibrio</taxon>
    </lineage>
</organism>
<name>A0ABT6DFZ2_9BACT</name>
<dbReference type="RefSeq" id="WP_277577240.1">
    <property type="nucleotide sequence ID" value="NZ_JANRMI010000001.1"/>
</dbReference>
<feature type="chain" id="PRO_5045643753" evidence="1">
    <location>
        <begin position="26"/>
        <end position="301"/>
    </location>
</feature>
<keyword evidence="3" id="KW-1185">Reference proteome</keyword>
<protein>
    <submittedName>
        <fullName evidence="2">LamG domain-containing protein</fullName>
    </submittedName>
</protein>
<dbReference type="Proteomes" id="UP001152321">
    <property type="component" value="Unassembled WGS sequence"/>
</dbReference>
<dbReference type="SUPFAM" id="SSF49899">
    <property type="entry name" value="Concanavalin A-like lectins/glucanases"/>
    <property type="match status" value="1"/>
</dbReference>
<evidence type="ECO:0000313" key="3">
    <source>
        <dbReference type="Proteomes" id="UP001152321"/>
    </source>
</evidence>
<evidence type="ECO:0000313" key="2">
    <source>
        <dbReference type="EMBL" id="MDG0815770.1"/>
    </source>
</evidence>
<proteinExistence type="predicted"/>
<dbReference type="EMBL" id="JANRMI010000001">
    <property type="protein sequence ID" value="MDG0815770.1"/>
    <property type="molecule type" value="Genomic_DNA"/>
</dbReference>
<dbReference type="InterPro" id="IPR013320">
    <property type="entry name" value="ConA-like_dom_sf"/>
</dbReference>
<accession>A0ABT6DFZ2</accession>
<sequence length="301" mass="31941">MNILSQRVLKNLIAFLFVGASSAQAQNLFFRGLLTADAQECRSLYNPQTPGYNTNLVAHWKMDGAAGVITNGATLSSGFTGGPTATATISSNSLSYTASGIINQGITANGTSADYISAGTPAALANLSAATWMMWIKVTAGSAIKLFYKSDNNSSNGYFLLIDSDRKLKFAKVHNGSNLQNFSSPLASAYFSNSWHQIVVTWNGTSTGTGAKLYMDGKELVYDVADPRFDTSSGNGSYVQNGTSGFASDATSPFILLGSPASTTTNPAAGAFSGTMDEFAVWNRVLNSTEIEKLYRHQKCN</sequence>
<dbReference type="Pfam" id="PF13385">
    <property type="entry name" value="Laminin_G_3"/>
    <property type="match status" value="1"/>
</dbReference>
<gene>
    <name evidence="2" type="ORF">NWE73_05320</name>
</gene>
<comment type="caution">
    <text evidence="2">The sequence shown here is derived from an EMBL/GenBank/DDBJ whole genome shotgun (WGS) entry which is preliminary data.</text>
</comment>
<dbReference type="Gene3D" id="2.60.120.200">
    <property type="match status" value="1"/>
</dbReference>
<keyword evidence="1" id="KW-0732">Signal</keyword>
<evidence type="ECO:0000256" key="1">
    <source>
        <dbReference type="SAM" id="SignalP"/>
    </source>
</evidence>